<dbReference type="EMBL" id="HE805918">
    <property type="protein sequence ID" value="CCH57698.1"/>
    <property type="molecule type" value="Genomic_DNA"/>
</dbReference>
<geneLocation type="plasmid" evidence="1 2">
    <name>pFLIM03</name>
</geneLocation>
<name>I2GU97_9BACT</name>
<dbReference type="Proteomes" id="UP000009309">
    <property type="component" value="Plasmid pFLIM03"/>
</dbReference>
<dbReference type="AlphaFoldDB" id="I2GU97"/>
<evidence type="ECO:0000313" key="1">
    <source>
        <dbReference type="EMBL" id="CCH57698.1"/>
    </source>
</evidence>
<organism evidence="1 2">
    <name type="scientific">Fibrisoma limi BUZ 3</name>
    <dbReference type="NCBI Taxonomy" id="1185876"/>
    <lineage>
        <taxon>Bacteria</taxon>
        <taxon>Pseudomonadati</taxon>
        <taxon>Bacteroidota</taxon>
        <taxon>Cytophagia</taxon>
        <taxon>Cytophagales</taxon>
        <taxon>Spirosomataceae</taxon>
        <taxon>Fibrisoma</taxon>
    </lineage>
</organism>
<reference evidence="1 2" key="1">
    <citation type="journal article" date="2012" name="J. Bacteriol.">
        <title>Genome Sequence of the Filamentous Bacterium Fibrisoma limi BUZ 3T.</title>
        <authorList>
            <person name="Filippini M."/>
            <person name="Qi W."/>
            <person name="Jaenicke S."/>
            <person name="Goesmann A."/>
            <person name="Smits T.H."/>
            <person name="Bagheri H.C."/>
        </authorList>
    </citation>
    <scope>NUCLEOTIDE SEQUENCE [LARGE SCALE GENOMIC DNA]</scope>
    <source>
        <strain evidence="2">BUZ 3T</strain>
        <plasmid evidence="1 2">pFLIM03</plasmid>
    </source>
</reference>
<evidence type="ECO:0000313" key="2">
    <source>
        <dbReference type="Proteomes" id="UP000009309"/>
    </source>
</evidence>
<proteinExistence type="predicted"/>
<keyword evidence="1" id="KW-0614">Plasmid</keyword>
<keyword evidence="2" id="KW-1185">Reference proteome</keyword>
<sequence length="86" mass="9680">MKRKAVITQPKFPNILYKIIFGNCGQNRRAAGGVCARSGPAPGHVWPSVESNFRRLFGFTSVVWLATQQGVTERCTQLRQLIIRYS</sequence>
<gene>
    <name evidence="1" type="ORF">BN8_p06907</name>
</gene>
<accession>I2GU97</accession>
<protein>
    <submittedName>
        <fullName evidence="1">Uncharacterized protein</fullName>
    </submittedName>
</protein>